<name>A0A1F4USQ8_UNCKA</name>
<dbReference type="InterPro" id="IPR012827">
    <property type="entry name" value="Hemerythrin_metal-bd"/>
</dbReference>
<dbReference type="Gene3D" id="1.20.120.50">
    <property type="entry name" value="Hemerythrin-like"/>
    <property type="match status" value="1"/>
</dbReference>
<evidence type="ECO:0000256" key="3">
    <source>
        <dbReference type="ARBA" id="ARBA00023004"/>
    </source>
</evidence>
<organism evidence="5 6">
    <name type="scientific">candidate division WWE3 bacterium RIFCSPLOWO2_01_FULL_37_15</name>
    <dbReference type="NCBI Taxonomy" id="1802622"/>
    <lineage>
        <taxon>Bacteria</taxon>
        <taxon>Katanobacteria</taxon>
    </lineage>
</organism>
<reference evidence="5 6" key="1">
    <citation type="journal article" date="2016" name="Nat. Commun.">
        <title>Thousands of microbial genomes shed light on interconnected biogeochemical processes in an aquifer system.</title>
        <authorList>
            <person name="Anantharaman K."/>
            <person name="Brown C.T."/>
            <person name="Hug L.A."/>
            <person name="Sharon I."/>
            <person name="Castelle C.J."/>
            <person name="Probst A.J."/>
            <person name="Thomas B.C."/>
            <person name="Singh A."/>
            <person name="Wilkins M.J."/>
            <person name="Karaoz U."/>
            <person name="Brodie E.L."/>
            <person name="Williams K.H."/>
            <person name="Hubbard S.S."/>
            <person name="Banfield J.F."/>
        </authorList>
    </citation>
    <scope>NUCLEOTIDE SEQUENCE [LARGE SCALE GENOMIC DNA]</scope>
</reference>
<sequence>ITNQILDLLDYPKKNSELKNSLILAVVELGRYAMHHLSYEEGCILKYNCDCKDHPLSHDYYREKVKGYLKKARTEGTDIYALAEELAVFSREWLSNHITQKDKEYVPCMEKNNVK</sequence>
<evidence type="ECO:0000313" key="6">
    <source>
        <dbReference type="Proteomes" id="UP000177458"/>
    </source>
</evidence>
<accession>A0A1F4USQ8</accession>
<comment type="caution">
    <text evidence="5">The sequence shown here is derived from an EMBL/GenBank/DDBJ whole genome shotgun (WGS) entry which is preliminary data.</text>
</comment>
<evidence type="ECO:0000256" key="1">
    <source>
        <dbReference type="ARBA" id="ARBA00010587"/>
    </source>
</evidence>
<feature type="non-terminal residue" evidence="5">
    <location>
        <position position="1"/>
    </location>
</feature>
<dbReference type="EMBL" id="MEVF01000054">
    <property type="protein sequence ID" value="OGC47959.1"/>
    <property type="molecule type" value="Genomic_DNA"/>
</dbReference>
<evidence type="ECO:0000256" key="2">
    <source>
        <dbReference type="ARBA" id="ARBA00022723"/>
    </source>
</evidence>
<evidence type="ECO:0000259" key="4">
    <source>
        <dbReference type="Pfam" id="PF01814"/>
    </source>
</evidence>
<dbReference type="Proteomes" id="UP000177458">
    <property type="component" value="Unassembled WGS sequence"/>
</dbReference>
<keyword evidence="3" id="KW-0408">Iron</keyword>
<proteinExistence type="inferred from homology"/>
<gene>
    <name evidence="5" type="ORF">A3A69_01895</name>
</gene>
<dbReference type="GO" id="GO:0046872">
    <property type="term" value="F:metal ion binding"/>
    <property type="evidence" value="ECO:0007669"/>
    <property type="project" value="UniProtKB-KW"/>
</dbReference>
<comment type="similarity">
    <text evidence="1">Belongs to the hemerythrin family.</text>
</comment>
<dbReference type="SUPFAM" id="SSF47188">
    <property type="entry name" value="Hemerythrin-like"/>
    <property type="match status" value="1"/>
</dbReference>
<dbReference type="NCBIfam" id="TIGR02481">
    <property type="entry name" value="hemeryth_dom"/>
    <property type="match status" value="1"/>
</dbReference>
<feature type="domain" description="Hemerythrin-like" evidence="4">
    <location>
        <begin position="7"/>
        <end position="107"/>
    </location>
</feature>
<protein>
    <recommendedName>
        <fullName evidence="4">Hemerythrin-like domain-containing protein</fullName>
    </recommendedName>
</protein>
<keyword evidence="2" id="KW-0479">Metal-binding</keyword>
<dbReference type="InterPro" id="IPR012312">
    <property type="entry name" value="Hemerythrin-like"/>
</dbReference>
<dbReference type="InterPro" id="IPR035938">
    <property type="entry name" value="Hemerythrin-like_sf"/>
</dbReference>
<dbReference type="CDD" id="cd12107">
    <property type="entry name" value="Hemerythrin"/>
    <property type="match status" value="1"/>
</dbReference>
<dbReference type="AlphaFoldDB" id="A0A1F4USQ8"/>
<evidence type="ECO:0000313" key="5">
    <source>
        <dbReference type="EMBL" id="OGC47959.1"/>
    </source>
</evidence>
<dbReference type="Pfam" id="PF01814">
    <property type="entry name" value="Hemerythrin"/>
    <property type="match status" value="1"/>
</dbReference>